<dbReference type="GO" id="GO:0016020">
    <property type="term" value="C:membrane"/>
    <property type="evidence" value="ECO:0007669"/>
    <property type="project" value="UniProtKB-SubCell"/>
</dbReference>
<name>A0A7C6EGF2_UNCW3</name>
<dbReference type="PROSITE" id="PS00888">
    <property type="entry name" value="CNMP_BINDING_1"/>
    <property type="match status" value="1"/>
</dbReference>
<evidence type="ECO:0000256" key="6">
    <source>
        <dbReference type="ARBA" id="ARBA00023136"/>
    </source>
</evidence>
<evidence type="ECO:0000256" key="3">
    <source>
        <dbReference type="ARBA" id="ARBA00022692"/>
    </source>
</evidence>
<keyword evidence="6" id="KW-0472">Membrane</keyword>
<dbReference type="PANTHER" id="PTHR45638:SF11">
    <property type="entry name" value="CYCLIC NUCLEOTIDE-GATED CATION CHANNEL SUBUNIT A"/>
    <property type="match status" value="1"/>
</dbReference>
<keyword evidence="7" id="KW-1071">Ligand-gated ion channel</keyword>
<feature type="domain" description="Cyclic nucleotide-binding" evidence="9">
    <location>
        <begin position="11"/>
        <end position="113"/>
    </location>
</feature>
<accession>A0A7C6EGF2</accession>
<dbReference type="PRINTS" id="PR00103">
    <property type="entry name" value="CAMPKINASE"/>
</dbReference>
<evidence type="ECO:0000256" key="2">
    <source>
        <dbReference type="ARBA" id="ARBA00022448"/>
    </source>
</evidence>
<dbReference type="PROSITE" id="PS00889">
    <property type="entry name" value="CNMP_BINDING_2"/>
    <property type="match status" value="1"/>
</dbReference>
<evidence type="ECO:0000256" key="8">
    <source>
        <dbReference type="ARBA" id="ARBA00023303"/>
    </source>
</evidence>
<keyword evidence="8" id="KW-0407">Ion channel</keyword>
<evidence type="ECO:0000313" key="10">
    <source>
        <dbReference type="EMBL" id="HHS62423.1"/>
    </source>
</evidence>
<comment type="caution">
    <text evidence="10">The sequence shown here is derived from an EMBL/GenBank/DDBJ whole genome shotgun (WGS) entry which is preliminary data.</text>
</comment>
<dbReference type="GO" id="GO:0044877">
    <property type="term" value="F:protein-containing complex binding"/>
    <property type="evidence" value="ECO:0007669"/>
    <property type="project" value="TreeGrafter"/>
</dbReference>
<dbReference type="SMART" id="SM00100">
    <property type="entry name" value="cNMP"/>
    <property type="match status" value="1"/>
</dbReference>
<gene>
    <name evidence="10" type="ORF">ENV70_02235</name>
</gene>
<keyword evidence="4" id="KW-1133">Transmembrane helix</keyword>
<dbReference type="InterPro" id="IPR050866">
    <property type="entry name" value="CNG_cation_channel"/>
</dbReference>
<dbReference type="InterPro" id="IPR018490">
    <property type="entry name" value="cNMP-bd_dom_sf"/>
</dbReference>
<dbReference type="EMBL" id="DTHJ01000050">
    <property type="protein sequence ID" value="HHS62423.1"/>
    <property type="molecule type" value="Genomic_DNA"/>
</dbReference>
<comment type="subcellular location">
    <subcellularLocation>
        <location evidence="1">Membrane</location>
        <topology evidence="1">Multi-pass membrane protein</topology>
    </subcellularLocation>
</comment>
<evidence type="ECO:0000259" key="9">
    <source>
        <dbReference type="PROSITE" id="PS50042"/>
    </source>
</evidence>
<dbReference type="SUPFAM" id="SSF51206">
    <property type="entry name" value="cAMP-binding domain-like"/>
    <property type="match status" value="1"/>
</dbReference>
<evidence type="ECO:0000256" key="7">
    <source>
        <dbReference type="ARBA" id="ARBA00023286"/>
    </source>
</evidence>
<keyword evidence="2" id="KW-0813">Transport</keyword>
<dbReference type="Pfam" id="PF00027">
    <property type="entry name" value="cNMP_binding"/>
    <property type="match status" value="1"/>
</dbReference>
<keyword evidence="3" id="KW-0812">Transmembrane</keyword>
<reference evidence="10" key="1">
    <citation type="journal article" date="2020" name="mSystems">
        <title>Genome- and Community-Level Interaction Insights into Carbon Utilization and Element Cycling Functions of Hydrothermarchaeota in Hydrothermal Sediment.</title>
        <authorList>
            <person name="Zhou Z."/>
            <person name="Liu Y."/>
            <person name="Xu W."/>
            <person name="Pan J."/>
            <person name="Luo Z.H."/>
            <person name="Li M."/>
        </authorList>
    </citation>
    <scope>NUCLEOTIDE SEQUENCE [LARGE SCALE GENOMIC DNA]</scope>
    <source>
        <strain evidence="10">SpSt-783</strain>
    </source>
</reference>
<dbReference type="PANTHER" id="PTHR45638">
    <property type="entry name" value="CYCLIC NUCLEOTIDE-GATED CATION CHANNEL SUBUNIT A"/>
    <property type="match status" value="1"/>
</dbReference>
<dbReference type="PROSITE" id="PS50042">
    <property type="entry name" value="CNMP_BINDING_3"/>
    <property type="match status" value="1"/>
</dbReference>
<proteinExistence type="predicted"/>
<dbReference type="CDD" id="cd00038">
    <property type="entry name" value="CAP_ED"/>
    <property type="match status" value="1"/>
</dbReference>
<evidence type="ECO:0000256" key="5">
    <source>
        <dbReference type="ARBA" id="ARBA00023065"/>
    </source>
</evidence>
<protein>
    <submittedName>
        <fullName evidence="10">Cyclic nucleotide-binding domain-containing protein</fullName>
    </submittedName>
</protein>
<dbReference type="InterPro" id="IPR018488">
    <property type="entry name" value="cNMP-bd_CS"/>
</dbReference>
<keyword evidence="5" id="KW-0406">Ion transport</keyword>
<dbReference type="GO" id="GO:0005221">
    <property type="term" value="F:intracellularly cyclic nucleotide-activated monoatomic cation channel activity"/>
    <property type="evidence" value="ECO:0007669"/>
    <property type="project" value="InterPro"/>
</dbReference>
<evidence type="ECO:0000256" key="4">
    <source>
        <dbReference type="ARBA" id="ARBA00022989"/>
    </source>
</evidence>
<dbReference type="AlphaFoldDB" id="A0A7C6EGF2"/>
<evidence type="ECO:0000256" key="1">
    <source>
        <dbReference type="ARBA" id="ARBA00004141"/>
    </source>
</evidence>
<sequence>MIMKDFSRVALFKYLSPQEINWLMVKWEPREVAQDTVIIKEGTTGDEMYIIESGKVEVFLTRGDLILVLSELGESSFFGEMALLTDKPRSATVKAKTDCRLYVLKKQQFMEIVNENPKIAAKFLLAMGEDLSHRIMTTNANLENYFLINRAIVDNESFRNLYILTHKAPSSSG</sequence>
<dbReference type="InterPro" id="IPR000595">
    <property type="entry name" value="cNMP-bd_dom"/>
</dbReference>
<organism evidence="10">
    <name type="scientific">candidate division WOR-3 bacterium</name>
    <dbReference type="NCBI Taxonomy" id="2052148"/>
    <lineage>
        <taxon>Bacteria</taxon>
        <taxon>Bacteria division WOR-3</taxon>
    </lineage>
</organism>
<dbReference type="InterPro" id="IPR014710">
    <property type="entry name" value="RmlC-like_jellyroll"/>
</dbReference>
<dbReference type="Gene3D" id="2.60.120.10">
    <property type="entry name" value="Jelly Rolls"/>
    <property type="match status" value="1"/>
</dbReference>